<dbReference type="PANTHER" id="PTHR32465:SF0">
    <property type="entry name" value="BARDET-BIEDL SYNDROME 2 PROTEIN"/>
    <property type="match status" value="1"/>
</dbReference>
<dbReference type="GO" id="GO:0031514">
    <property type="term" value="C:motile cilium"/>
    <property type="evidence" value="ECO:0007669"/>
    <property type="project" value="TreeGrafter"/>
</dbReference>
<evidence type="ECO:0000256" key="3">
    <source>
        <dbReference type="ARBA" id="ARBA00022490"/>
    </source>
</evidence>
<evidence type="ECO:0000313" key="12">
    <source>
        <dbReference type="EMBL" id="KAA6393599.1"/>
    </source>
</evidence>
<evidence type="ECO:0000259" key="7">
    <source>
        <dbReference type="Pfam" id="PF14781"/>
    </source>
</evidence>
<dbReference type="InterPro" id="IPR016616">
    <property type="entry name" value="Bardet-Biedl_syndrome_2_prot"/>
</dbReference>
<feature type="domain" description="Ciliary BBSome complex subunit 2 middle region" evidence="9">
    <location>
        <begin position="121"/>
        <end position="220"/>
    </location>
</feature>
<evidence type="ECO:0000256" key="6">
    <source>
        <dbReference type="ARBA" id="ARBA00023273"/>
    </source>
</evidence>
<dbReference type="GO" id="GO:0034464">
    <property type="term" value="C:BBSome"/>
    <property type="evidence" value="ECO:0007669"/>
    <property type="project" value="InterPro"/>
</dbReference>
<evidence type="ECO:0000256" key="4">
    <source>
        <dbReference type="ARBA" id="ARBA00023069"/>
    </source>
</evidence>
<evidence type="ECO:0000259" key="9">
    <source>
        <dbReference type="Pfam" id="PF14783"/>
    </source>
</evidence>
<dbReference type="InterPro" id="IPR029429">
    <property type="entry name" value="BBS2_Mid"/>
</dbReference>
<evidence type="ECO:0000313" key="13">
    <source>
        <dbReference type="Proteomes" id="UP000324800"/>
    </source>
</evidence>
<feature type="domain" description="BBS2 platform" evidence="10">
    <location>
        <begin position="450"/>
        <end position="542"/>
    </location>
</feature>
<dbReference type="InterPro" id="IPR036322">
    <property type="entry name" value="WD40_repeat_dom_sf"/>
</dbReference>
<evidence type="ECO:0008006" key="14">
    <source>
        <dbReference type="Google" id="ProtNLM"/>
    </source>
</evidence>
<dbReference type="GO" id="GO:0036064">
    <property type="term" value="C:ciliary basal body"/>
    <property type="evidence" value="ECO:0007669"/>
    <property type="project" value="TreeGrafter"/>
</dbReference>
<dbReference type="EMBL" id="SNRW01002188">
    <property type="protein sequence ID" value="KAA6393599.1"/>
    <property type="molecule type" value="Genomic_DNA"/>
</dbReference>
<evidence type="ECO:0000256" key="2">
    <source>
        <dbReference type="ARBA" id="ARBA00004245"/>
    </source>
</evidence>
<evidence type="ECO:0000259" key="10">
    <source>
        <dbReference type="Pfam" id="PF23350"/>
    </source>
</evidence>
<feature type="domain" description="BBS2 GAE" evidence="8">
    <location>
        <begin position="352"/>
        <end position="437"/>
    </location>
</feature>
<dbReference type="Pfam" id="PF14782">
    <property type="entry name" value="BBS2_GAE"/>
    <property type="match status" value="1"/>
</dbReference>
<dbReference type="GO" id="GO:1905515">
    <property type="term" value="P:non-motile cilium assembly"/>
    <property type="evidence" value="ECO:0007669"/>
    <property type="project" value="InterPro"/>
</dbReference>
<feature type="domain" description="Ciliary BBSome complex subunit 2 N-terminal" evidence="7">
    <location>
        <begin position="7"/>
        <end position="73"/>
    </location>
</feature>
<name>A0A5J4WH31_9EUKA</name>
<dbReference type="GO" id="GO:0016020">
    <property type="term" value="C:membrane"/>
    <property type="evidence" value="ECO:0007669"/>
    <property type="project" value="TreeGrafter"/>
</dbReference>
<evidence type="ECO:0000259" key="11">
    <source>
        <dbReference type="Pfam" id="PF23353"/>
    </source>
</evidence>
<keyword evidence="6" id="KW-0966">Cell projection</keyword>
<proteinExistence type="predicted"/>
<dbReference type="OrthoDB" id="2120021at2759"/>
<comment type="subcellular location">
    <subcellularLocation>
        <location evidence="1">Cell projection</location>
        <location evidence="1">Cilium</location>
    </subcellularLocation>
    <subcellularLocation>
        <location evidence="2">Cytoplasm</location>
        <location evidence="2">Cytoskeleton</location>
    </subcellularLocation>
</comment>
<dbReference type="Pfam" id="PF23353">
    <property type="entry name" value="BBS2_hp"/>
    <property type="match status" value="1"/>
</dbReference>
<reference evidence="12 13" key="1">
    <citation type="submission" date="2019-03" db="EMBL/GenBank/DDBJ databases">
        <title>Single cell metagenomics reveals metabolic interactions within the superorganism composed of flagellate Streblomastix strix and complex community of Bacteroidetes bacteria on its surface.</title>
        <authorList>
            <person name="Treitli S.C."/>
            <person name="Kolisko M."/>
            <person name="Husnik F."/>
            <person name="Keeling P."/>
            <person name="Hampl V."/>
        </authorList>
    </citation>
    <scope>NUCLEOTIDE SEQUENCE [LARGE SCALE GENOMIC DNA]</scope>
    <source>
        <strain evidence="12">ST1C</strain>
    </source>
</reference>
<protein>
    <recommendedName>
        <fullName evidence="14">Bardet-Biedl syndrome 2 protein</fullName>
    </recommendedName>
</protein>
<organism evidence="12 13">
    <name type="scientific">Streblomastix strix</name>
    <dbReference type="NCBI Taxonomy" id="222440"/>
    <lineage>
        <taxon>Eukaryota</taxon>
        <taxon>Metamonada</taxon>
        <taxon>Preaxostyla</taxon>
        <taxon>Oxymonadida</taxon>
        <taxon>Streblomastigidae</taxon>
        <taxon>Streblomastix</taxon>
    </lineage>
</organism>
<dbReference type="Proteomes" id="UP000324800">
    <property type="component" value="Unassembled WGS sequence"/>
</dbReference>
<dbReference type="Pfam" id="PF14781">
    <property type="entry name" value="BBS2_N"/>
    <property type="match status" value="1"/>
</dbReference>
<accession>A0A5J4WH31</accession>
<dbReference type="InterPro" id="IPR055380">
    <property type="entry name" value="BBS2_hp_dom"/>
</dbReference>
<comment type="caution">
    <text evidence="12">The sequence shown here is derived from an EMBL/GenBank/DDBJ whole genome shotgun (WGS) entry which is preliminary data.</text>
</comment>
<dbReference type="AlphaFoldDB" id="A0A5J4WH31"/>
<dbReference type="Pfam" id="PF14783">
    <property type="entry name" value="BBS2_Mid"/>
    <property type="match status" value="1"/>
</dbReference>
<dbReference type="InterPro" id="IPR029333">
    <property type="entry name" value="BBS2_GAE_dom"/>
</dbReference>
<keyword evidence="5" id="KW-0206">Cytoskeleton</keyword>
<dbReference type="InterPro" id="IPR029430">
    <property type="entry name" value="BBS2_N"/>
</dbReference>
<evidence type="ECO:0000256" key="1">
    <source>
        <dbReference type="ARBA" id="ARBA00004138"/>
    </source>
</evidence>
<evidence type="ECO:0000256" key="5">
    <source>
        <dbReference type="ARBA" id="ARBA00023212"/>
    </source>
</evidence>
<sequence>MEVRHDEEAENRADSRTLSINGHVTGLQAGRLSKESHRDYLAIGLETSLRAYDVVLNSDAFFVHVNEGVNCIALHSSNEGDELQVYAAGNGAVRGYNYKGNEVSWLLAGEDVTAMCPYKSEHGDVGLLIATANSRIQFFKRDEAIFAISETEEILSLTSLAQGVFAYTLASNTVGVYLGTSPGWRHTYPHSVASIQAFDCDGDGDNEVIIGLSDGSLEARRMMNGEILSSGKMEDNIVAMVRWQTSITDIPRLAICTRDGVVKGYRPSQIALPALPAVVRQALQISTLDKKSAIPLDSNVQEMVTYLSDKKVQLEKQITEMEDILKQAKNKSVESNSIPPDTTVRLFCKTNEQMKRLEAHCSTNNEVLIKGILFLSDILYKTGSHFLYADPPSTSVHIPINPPKCKPLQIDAKVIAGTRNISDSYHVFDARLTLKRFPLHVCVAQQFEIESYCSFVLQDRIERVALWLSSAFPLVVKDTHITEMSVNFRCFGDENDPLSFQATSQGDGFIQPGSVQSQGVRVTIRGMKMETVSEVAQDIYDFFKVKDMESVAVFPKEMSEFKDTLKRVVDLNLLRLQLTADIAERTSGAKVAIVKAEDARLMGDLVSMKEWLNNLDAVNKELLKGYLIRQRNHEELLKNLKNVNKVIQWASRLRKGKPQMRVINECRIAISENRIEALHKIIEAGAAESK</sequence>
<gene>
    <name evidence="12" type="ORF">EZS28_010877</name>
</gene>
<keyword evidence="3" id="KW-0963">Cytoplasm</keyword>
<feature type="domain" description="BBS2 hairpin" evidence="11">
    <location>
        <begin position="555"/>
        <end position="652"/>
    </location>
</feature>
<dbReference type="Pfam" id="PF23350">
    <property type="entry name" value="BBS2_pf"/>
    <property type="match status" value="1"/>
</dbReference>
<evidence type="ECO:0000259" key="8">
    <source>
        <dbReference type="Pfam" id="PF14782"/>
    </source>
</evidence>
<dbReference type="PANTHER" id="PTHR32465">
    <property type="entry name" value="BARDET-BIEDL SYNDROME 2 PROTEIN"/>
    <property type="match status" value="1"/>
</dbReference>
<dbReference type="InterPro" id="IPR055379">
    <property type="entry name" value="BBS2_pf_dom"/>
</dbReference>
<keyword evidence="4" id="KW-0969">Cilium</keyword>
<dbReference type="SUPFAM" id="SSF50978">
    <property type="entry name" value="WD40 repeat-like"/>
    <property type="match status" value="1"/>
</dbReference>